<evidence type="ECO:0000256" key="3">
    <source>
        <dbReference type="ARBA" id="ARBA00023163"/>
    </source>
</evidence>
<feature type="region of interest" description="Disordered" evidence="4">
    <location>
        <begin position="1"/>
        <end position="27"/>
    </location>
</feature>
<protein>
    <submittedName>
        <fullName evidence="6">Putative ArsR family transcriptional regulator</fullName>
    </submittedName>
</protein>
<dbReference type="PROSITE" id="PS50987">
    <property type="entry name" value="HTH_ARSR_2"/>
    <property type="match status" value="1"/>
</dbReference>
<keyword evidence="3" id="KW-0804">Transcription</keyword>
<dbReference type="GO" id="GO:0003677">
    <property type="term" value="F:DNA binding"/>
    <property type="evidence" value="ECO:0007669"/>
    <property type="project" value="UniProtKB-KW"/>
</dbReference>
<organism evidence="6 7">
    <name type="scientific">Mobilicoccus pelagius NBRC 104925</name>
    <dbReference type="NCBI Taxonomy" id="1089455"/>
    <lineage>
        <taxon>Bacteria</taxon>
        <taxon>Bacillati</taxon>
        <taxon>Actinomycetota</taxon>
        <taxon>Actinomycetes</taxon>
        <taxon>Micrococcales</taxon>
        <taxon>Dermatophilaceae</taxon>
        <taxon>Mobilicoccus</taxon>
    </lineage>
</organism>
<keyword evidence="2" id="KW-0238">DNA-binding</keyword>
<dbReference type="InterPro" id="IPR011991">
    <property type="entry name" value="ArsR-like_HTH"/>
</dbReference>
<dbReference type="SUPFAM" id="SSF46785">
    <property type="entry name" value="Winged helix' DNA-binding domain"/>
    <property type="match status" value="1"/>
</dbReference>
<evidence type="ECO:0000313" key="7">
    <source>
        <dbReference type="Proteomes" id="UP000004367"/>
    </source>
</evidence>
<accession>H5UQI1</accession>
<dbReference type="SMART" id="SM00418">
    <property type="entry name" value="HTH_ARSR"/>
    <property type="match status" value="1"/>
</dbReference>
<keyword evidence="1" id="KW-0805">Transcription regulation</keyword>
<comment type="caution">
    <text evidence="6">The sequence shown here is derived from an EMBL/GenBank/DDBJ whole genome shotgun (WGS) entry which is preliminary data.</text>
</comment>
<dbReference type="InterPro" id="IPR036390">
    <property type="entry name" value="WH_DNA-bd_sf"/>
</dbReference>
<dbReference type="Pfam" id="PF01022">
    <property type="entry name" value="HTH_5"/>
    <property type="match status" value="1"/>
</dbReference>
<dbReference type="Proteomes" id="UP000004367">
    <property type="component" value="Unassembled WGS sequence"/>
</dbReference>
<feature type="domain" description="HTH arsR-type" evidence="5">
    <location>
        <begin position="32"/>
        <end position="127"/>
    </location>
</feature>
<proteinExistence type="predicted"/>
<dbReference type="InterPro" id="IPR036388">
    <property type="entry name" value="WH-like_DNA-bd_sf"/>
</dbReference>
<dbReference type="AlphaFoldDB" id="H5UQI1"/>
<evidence type="ECO:0000256" key="1">
    <source>
        <dbReference type="ARBA" id="ARBA00023015"/>
    </source>
</evidence>
<dbReference type="PANTHER" id="PTHR33154">
    <property type="entry name" value="TRANSCRIPTIONAL REGULATOR, ARSR FAMILY"/>
    <property type="match status" value="1"/>
</dbReference>
<evidence type="ECO:0000313" key="6">
    <source>
        <dbReference type="EMBL" id="GAB47989.1"/>
    </source>
</evidence>
<reference evidence="6 7" key="1">
    <citation type="submission" date="2012-02" db="EMBL/GenBank/DDBJ databases">
        <title>Whole genome shotgun sequence of Mobilicoccus pelagius NBRC 104925.</title>
        <authorList>
            <person name="Yoshida Y."/>
            <person name="Hosoyama A."/>
            <person name="Tsuchikane K."/>
            <person name="Katsumata H."/>
            <person name="Yamazaki S."/>
            <person name="Fujita N."/>
        </authorList>
    </citation>
    <scope>NUCLEOTIDE SEQUENCE [LARGE SCALE GENOMIC DNA]</scope>
    <source>
        <strain evidence="6 7">NBRC 104925</strain>
    </source>
</reference>
<dbReference type="PANTHER" id="PTHR33154:SF18">
    <property type="entry name" value="ARSENICAL RESISTANCE OPERON REPRESSOR"/>
    <property type="match status" value="1"/>
</dbReference>
<dbReference type="InterPro" id="IPR001845">
    <property type="entry name" value="HTH_ArsR_DNA-bd_dom"/>
</dbReference>
<dbReference type="Gene3D" id="1.10.10.10">
    <property type="entry name" value="Winged helix-like DNA-binding domain superfamily/Winged helix DNA-binding domain"/>
    <property type="match status" value="1"/>
</dbReference>
<dbReference type="InterPro" id="IPR051081">
    <property type="entry name" value="HTH_MetalResp_TranReg"/>
</dbReference>
<gene>
    <name evidence="6" type="ORF">MOPEL_032_00310</name>
</gene>
<evidence type="ECO:0000259" key="5">
    <source>
        <dbReference type="PROSITE" id="PS50987"/>
    </source>
</evidence>
<dbReference type="STRING" id="1089455.MOPEL_032_00310"/>
<dbReference type="PRINTS" id="PR00778">
    <property type="entry name" value="HTHARSR"/>
</dbReference>
<keyword evidence="7" id="KW-1185">Reference proteome</keyword>
<dbReference type="eggNOG" id="COG0640">
    <property type="taxonomic scope" value="Bacteria"/>
</dbReference>
<evidence type="ECO:0000256" key="2">
    <source>
        <dbReference type="ARBA" id="ARBA00023125"/>
    </source>
</evidence>
<evidence type="ECO:0000256" key="4">
    <source>
        <dbReference type="SAM" id="MobiDB-lite"/>
    </source>
</evidence>
<sequence length="127" mass="13102">MQAAPASSGENAAGDPPRGTETCCPASTATLPDADRAAALADVFKALADPTRVRLLGYVASAEGGTVCACHLPDELGISQPTLSHHLKKLVAAGLLAREQRGRWAHYTVIPAALERARRFLGSATGA</sequence>
<dbReference type="CDD" id="cd00090">
    <property type="entry name" value="HTH_ARSR"/>
    <property type="match status" value="1"/>
</dbReference>
<dbReference type="NCBIfam" id="NF033788">
    <property type="entry name" value="HTH_metalloreg"/>
    <property type="match status" value="1"/>
</dbReference>
<dbReference type="GO" id="GO:0003700">
    <property type="term" value="F:DNA-binding transcription factor activity"/>
    <property type="evidence" value="ECO:0007669"/>
    <property type="project" value="InterPro"/>
</dbReference>
<name>H5UQI1_9MICO</name>
<dbReference type="EMBL" id="BAFE01000030">
    <property type="protein sequence ID" value="GAB47989.1"/>
    <property type="molecule type" value="Genomic_DNA"/>
</dbReference>